<geneLocation type="plasmid" evidence="1">
    <name>pPniHBP1_1</name>
</geneLocation>
<dbReference type="InterPro" id="IPR044543">
    <property type="entry name" value="YHJQ-like"/>
</dbReference>
<evidence type="ECO:0000313" key="1">
    <source>
        <dbReference type="EMBL" id="QIE91640.1"/>
    </source>
</evidence>
<organism evidence="2 3">
    <name type="scientific">Pseudomonas nitroreducens</name>
    <dbReference type="NCBI Taxonomy" id="46680"/>
    <lineage>
        <taxon>Bacteria</taxon>
        <taxon>Pseudomonadati</taxon>
        <taxon>Pseudomonadota</taxon>
        <taxon>Gammaproteobacteria</taxon>
        <taxon>Pseudomonadales</taxon>
        <taxon>Pseudomonadaceae</taxon>
        <taxon>Pseudomonas</taxon>
    </lineage>
</organism>
<reference evidence="2" key="3">
    <citation type="submission" date="2019-09" db="EMBL/GenBank/DDBJ databases">
        <title>AzeR, a transcriptional regulator that responds to azelaic acid in Pseudomonas nitroreducens.</title>
        <authorList>
            <person name="Bez C."/>
            <person name="Javvadi S.G."/>
            <person name="Bertani I."/>
            <person name="Devescovi G."/>
            <person name="Studholme D.J."/>
            <person name="Geller A."/>
            <person name="Levy A."/>
            <person name="Venturi V."/>
        </authorList>
    </citation>
    <scope>NUCLEOTIDE SEQUENCE</scope>
    <source>
        <strain evidence="2">DSM 9128</strain>
    </source>
</reference>
<accession>A0A5R8ZRL0</accession>
<dbReference type="EMBL" id="CP049142">
    <property type="protein sequence ID" value="QIE91640.1"/>
    <property type="molecule type" value="Genomic_DNA"/>
</dbReference>
<dbReference type="InterPro" id="IPR005560">
    <property type="entry name" value="Csp_YhjQ"/>
</dbReference>
<gene>
    <name evidence="2" type="ORF">FEA48_30075</name>
    <name evidence="1" type="ORF">G5B91_35540</name>
</gene>
<dbReference type="Pfam" id="PF03860">
    <property type="entry name" value="Csp"/>
    <property type="match status" value="1"/>
</dbReference>
<dbReference type="PANTHER" id="PTHR37310">
    <property type="entry name" value="CYTOPLASMIC PROTEIN-RELATED"/>
    <property type="match status" value="1"/>
</dbReference>
<dbReference type="RefSeq" id="WP_015475640.1">
    <property type="nucleotide sequence ID" value="NZ_CP049142.1"/>
</dbReference>
<proteinExistence type="predicted"/>
<dbReference type="Proteomes" id="UP000501063">
    <property type="component" value="Plasmid pPniHBP1_1"/>
</dbReference>
<sequence>MQTQDYEACLQACTDCAVACERCASACLGEENVRSMARCIELDRDCADTCRLAALLMARNSSLAKDACRLCAWICRACGEECGKHEHEHCHQCAAACRLCAEACERMAA</sequence>
<dbReference type="Gene3D" id="1.20.1270.360">
    <property type="match status" value="1"/>
</dbReference>
<dbReference type="CDD" id="cd08026">
    <property type="entry name" value="DUF326"/>
    <property type="match status" value="1"/>
</dbReference>
<dbReference type="PANTHER" id="PTHR37310:SF1">
    <property type="entry name" value="CYTOPLASMIC PROTEIN"/>
    <property type="match status" value="1"/>
</dbReference>
<reference evidence="2 3" key="1">
    <citation type="submission" date="2019-05" db="EMBL/GenBank/DDBJ databases">
        <authorList>
            <person name="Moore K."/>
            <person name="O'Neill P."/>
            <person name="Farbos A."/>
            <person name="Studholme D.J."/>
        </authorList>
    </citation>
    <scope>NUCLEOTIDE SEQUENCE [LARGE SCALE GENOMIC DNA]</scope>
    <source>
        <strain evidence="2 3">DSM 9128</strain>
    </source>
</reference>
<dbReference type="AlphaFoldDB" id="A0A5R8ZRL0"/>
<reference evidence="1 4" key="4">
    <citation type="submission" date="2020-02" db="EMBL/GenBank/DDBJ databases">
        <title>Integrative conjugative elements (ICEs) and plasmids drive adaptation of Pseudomonas nitroreducens strain HBP1 to wastewater environment.</title>
        <authorList>
            <person name="Sentchilo V."/>
            <person name="Carraro N."/>
            <person name="Bertelli C."/>
            <person name="van der Meer J.R."/>
        </authorList>
    </citation>
    <scope>NUCLEOTIDE SEQUENCE [LARGE SCALE GENOMIC DNA]</scope>
    <source>
        <strain evidence="1 4">HBP1</strain>
        <plasmid evidence="4">ppnihbp1_1</plasmid>
        <plasmid evidence="1">pPniHBP1_1</plasmid>
    </source>
</reference>
<reference evidence="3" key="2">
    <citation type="submission" date="2019-06" db="EMBL/GenBank/DDBJ databases">
        <title>AzeR, a transcriptional regulator that responds to azelaic acid in Pseudomonas nitroreducens.</title>
        <authorList>
            <person name="Bez C."/>
            <person name="Javvadi S.G."/>
            <person name="Bertani I."/>
            <person name="Devescovi G."/>
            <person name="Studholme D.J."/>
            <person name="Geller A."/>
            <person name="Levy A."/>
            <person name="Venturi V."/>
        </authorList>
    </citation>
    <scope>NUCLEOTIDE SEQUENCE [LARGE SCALE GENOMIC DNA]</scope>
    <source>
        <strain evidence="3">DSM 9128</strain>
    </source>
</reference>
<dbReference type="Proteomes" id="UP000307510">
    <property type="component" value="Unassembled WGS sequence"/>
</dbReference>
<evidence type="ECO:0000313" key="2">
    <source>
        <dbReference type="EMBL" id="TLP68400.1"/>
    </source>
</evidence>
<name>A0A5R8ZRL0_PSENT</name>
<geneLocation type="plasmid" evidence="4">
    <name>ppnihbp1_1</name>
</geneLocation>
<protein>
    <submittedName>
        <fullName evidence="2">Four-helix bundle copper-binding protein</fullName>
    </submittedName>
</protein>
<dbReference type="EMBL" id="VASG01000013">
    <property type="protein sequence ID" value="TLP68400.1"/>
    <property type="molecule type" value="Genomic_DNA"/>
</dbReference>
<evidence type="ECO:0000313" key="3">
    <source>
        <dbReference type="Proteomes" id="UP000307510"/>
    </source>
</evidence>
<keyword evidence="1" id="KW-0614">Plasmid</keyword>
<evidence type="ECO:0000313" key="4">
    <source>
        <dbReference type="Proteomes" id="UP000501063"/>
    </source>
</evidence>
<dbReference type="KEGG" id="pnt:G5B91_35540"/>